<name>A0A7J7Y566_RHIFE</name>
<proteinExistence type="predicted"/>
<sequence>MYSSYTFSNQVWTPALRRGNPLLSSFFLGYSPSSLWHSLKFSYVIQVLGPSNKLSAKLLPSTECRLVPGLLSGSLRWLPTQTTFRCKLVSRTAAVKLPWVSVCATHLELALQTNHGLLIMSELGTPRHQDDLGEPSRKSPAYCRLACFDAQQMKVAAAAATV</sequence>
<dbReference type="AlphaFoldDB" id="A0A7J7Y566"/>
<evidence type="ECO:0000313" key="1">
    <source>
        <dbReference type="EMBL" id="KAF6357092.1"/>
    </source>
</evidence>
<organism evidence="1 2">
    <name type="scientific">Rhinolophus ferrumequinum</name>
    <name type="common">Greater horseshoe bat</name>
    <dbReference type="NCBI Taxonomy" id="59479"/>
    <lineage>
        <taxon>Eukaryota</taxon>
        <taxon>Metazoa</taxon>
        <taxon>Chordata</taxon>
        <taxon>Craniata</taxon>
        <taxon>Vertebrata</taxon>
        <taxon>Euteleostomi</taxon>
        <taxon>Mammalia</taxon>
        <taxon>Eutheria</taxon>
        <taxon>Laurasiatheria</taxon>
        <taxon>Chiroptera</taxon>
        <taxon>Yinpterochiroptera</taxon>
        <taxon>Rhinolophoidea</taxon>
        <taxon>Rhinolophidae</taxon>
        <taxon>Rhinolophinae</taxon>
        <taxon>Rhinolophus</taxon>
    </lineage>
</organism>
<dbReference type="Proteomes" id="UP000585614">
    <property type="component" value="Unassembled WGS sequence"/>
</dbReference>
<protein>
    <submittedName>
        <fullName evidence="1">Uncharacterized protein</fullName>
    </submittedName>
</protein>
<dbReference type="EMBL" id="JACAGC010000007">
    <property type="protein sequence ID" value="KAF6357092.1"/>
    <property type="molecule type" value="Genomic_DNA"/>
</dbReference>
<reference evidence="1 2" key="1">
    <citation type="journal article" date="2020" name="Nature">
        <title>Six reference-quality genomes reveal evolution of bat adaptations.</title>
        <authorList>
            <person name="Jebb D."/>
            <person name="Huang Z."/>
            <person name="Pippel M."/>
            <person name="Hughes G.M."/>
            <person name="Lavrichenko K."/>
            <person name="Devanna P."/>
            <person name="Winkler S."/>
            <person name="Jermiin L.S."/>
            <person name="Skirmuntt E.C."/>
            <person name="Katzourakis A."/>
            <person name="Burkitt-Gray L."/>
            <person name="Ray D.A."/>
            <person name="Sullivan K.A.M."/>
            <person name="Roscito J.G."/>
            <person name="Kirilenko B.M."/>
            <person name="Davalos L.M."/>
            <person name="Corthals A.P."/>
            <person name="Power M.L."/>
            <person name="Jones G."/>
            <person name="Ransome R.D."/>
            <person name="Dechmann D.K.N."/>
            <person name="Locatelli A.G."/>
            <person name="Puechmaille S.J."/>
            <person name="Fedrigo O."/>
            <person name="Jarvis E.D."/>
            <person name="Hiller M."/>
            <person name="Vernes S.C."/>
            <person name="Myers E.W."/>
            <person name="Teeling E.C."/>
        </authorList>
    </citation>
    <scope>NUCLEOTIDE SEQUENCE [LARGE SCALE GENOMIC DNA]</scope>
    <source>
        <strain evidence="1">MRhiFer1</strain>
        <tissue evidence="1">Lung</tissue>
    </source>
</reference>
<accession>A0A7J7Y566</accession>
<comment type="caution">
    <text evidence="1">The sequence shown here is derived from an EMBL/GenBank/DDBJ whole genome shotgun (WGS) entry which is preliminary data.</text>
</comment>
<gene>
    <name evidence="1" type="ORF">mRhiFer1_010016</name>
</gene>
<evidence type="ECO:0000313" key="2">
    <source>
        <dbReference type="Proteomes" id="UP000585614"/>
    </source>
</evidence>